<dbReference type="InterPro" id="IPR050381">
    <property type="entry name" value="SLX1_endonuclease"/>
</dbReference>
<evidence type="ECO:0000313" key="3">
    <source>
        <dbReference type="Proteomes" id="UP000694549"/>
    </source>
</evidence>
<reference evidence="2" key="1">
    <citation type="submission" date="2025-08" db="UniProtKB">
        <authorList>
            <consortium name="Ensembl"/>
        </authorList>
    </citation>
    <scope>IDENTIFICATION</scope>
</reference>
<dbReference type="GO" id="GO:0000724">
    <property type="term" value="P:double-strand break repair via homologous recombination"/>
    <property type="evidence" value="ECO:0007669"/>
    <property type="project" value="TreeGrafter"/>
</dbReference>
<sequence>MSLRAVYLLRSAAPGARGGAYVGFTLDPERRLRQHNAGRRRGGGAWMGRGSSPWAWPRPFGLAPPS</sequence>
<keyword evidence="3" id="KW-1185">Reference proteome</keyword>
<dbReference type="PANTHER" id="PTHR20208:SF10">
    <property type="entry name" value="STRUCTURE-SPECIFIC ENDONUCLEASE SUBUNIT SLX1"/>
    <property type="match status" value="1"/>
</dbReference>
<dbReference type="Ensembl" id="ENSAZOT00000013966.1">
    <property type="protein sequence ID" value="ENSAZOP00000012996.1"/>
    <property type="gene ID" value="ENSAZOG00000008371.1"/>
</dbReference>
<accession>A0A8B9UT21</accession>
<dbReference type="GO" id="GO:0008821">
    <property type="term" value="F:crossover junction DNA endonuclease activity"/>
    <property type="evidence" value="ECO:0007669"/>
    <property type="project" value="TreeGrafter"/>
</dbReference>
<evidence type="ECO:0000259" key="1">
    <source>
        <dbReference type="PROSITE" id="PS50164"/>
    </source>
</evidence>
<dbReference type="PROSITE" id="PS50164">
    <property type="entry name" value="GIY_YIG"/>
    <property type="match status" value="1"/>
</dbReference>
<dbReference type="GO" id="GO:0017108">
    <property type="term" value="F:5'-flap endonuclease activity"/>
    <property type="evidence" value="ECO:0007669"/>
    <property type="project" value="TreeGrafter"/>
</dbReference>
<evidence type="ECO:0000313" key="2">
    <source>
        <dbReference type="Ensembl" id="ENSAZOP00000012996.1"/>
    </source>
</evidence>
<reference evidence="2" key="2">
    <citation type="submission" date="2025-09" db="UniProtKB">
        <authorList>
            <consortium name="Ensembl"/>
        </authorList>
    </citation>
    <scope>IDENTIFICATION</scope>
</reference>
<dbReference type="Proteomes" id="UP000694549">
    <property type="component" value="Unplaced"/>
</dbReference>
<feature type="domain" description="GIY-YIG" evidence="1">
    <location>
        <begin position="2"/>
        <end position="66"/>
    </location>
</feature>
<protein>
    <recommendedName>
        <fullName evidence="1">GIY-YIG domain-containing protein</fullName>
    </recommendedName>
</protein>
<proteinExistence type="predicted"/>
<dbReference type="InterPro" id="IPR035901">
    <property type="entry name" value="GIY-YIG_endonuc_sf"/>
</dbReference>
<dbReference type="Gene3D" id="3.40.1440.10">
    <property type="entry name" value="GIY-YIG endonuclease"/>
    <property type="match status" value="1"/>
</dbReference>
<dbReference type="GO" id="GO:0033557">
    <property type="term" value="C:Slx1-Slx4 complex"/>
    <property type="evidence" value="ECO:0007669"/>
    <property type="project" value="TreeGrafter"/>
</dbReference>
<dbReference type="AlphaFoldDB" id="A0A8B9UT21"/>
<dbReference type="PANTHER" id="PTHR20208">
    <property type="entry name" value="STRUCTURE-SPECIFIC ENDONUCLEASE SUBUNIT SLX1"/>
    <property type="match status" value="1"/>
</dbReference>
<dbReference type="Pfam" id="PF01541">
    <property type="entry name" value="GIY-YIG"/>
    <property type="match status" value="1"/>
</dbReference>
<dbReference type="InterPro" id="IPR000305">
    <property type="entry name" value="GIY-YIG_endonuc"/>
</dbReference>
<name>A0A8B9UT21_9AVES</name>
<organism evidence="2 3">
    <name type="scientific">Anas zonorhyncha</name>
    <name type="common">Eastern spot-billed duck</name>
    <dbReference type="NCBI Taxonomy" id="75864"/>
    <lineage>
        <taxon>Eukaryota</taxon>
        <taxon>Metazoa</taxon>
        <taxon>Chordata</taxon>
        <taxon>Craniata</taxon>
        <taxon>Vertebrata</taxon>
        <taxon>Euteleostomi</taxon>
        <taxon>Archelosauria</taxon>
        <taxon>Archosauria</taxon>
        <taxon>Dinosauria</taxon>
        <taxon>Saurischia</taxon>
        <taxon>Theropoda</taxon>
        <taxon>Coelurosauria</taxon>
        <taxon>Aves</taxon>
        <taxon>Neognathae</taxon>
        <taxon>Galloanserae</taxon>
        <taxon>Anseriformes</taxon>
        <taxon>Anatidae</taxon>
        <taxon>Anatinae</taxon>
        <taxon>Anas</taxon>
    </lineage>
</organism>